<protein>
    <submittedName>
        <fullName evidence="8">SusD family protein</fullName>
    </submittedName>
</protein>
<keyword evidence="9" id="KW-1185">Reference proteome</keyword>
<evidence type="ECO:0000313" key="9">
    <source>
        <dbReference type="Proteomes" id="UP000184028"/>
    </source>
</evidence>
<dbReference type="EMBL" id="FRBT01000001">
    <property type="protein sequence ID" value="SHL29268.1"/>
    <property type="molecule type" value="Genomic_DNA"/>
</dbReference>
<dbReference type="Pfam" id="PF14322">
    <property type="entry name" value="SusD-like_3"/>
    <property type="match status" value="1"/>
</dbReference>
<evidence type="ECO:0000256" key="2">
    <source>
        <dbReference type="ARBA" id="ARBA00006275"/>
    </source>
</evidence>
<dbReference type="STRING" id="946677.SAMN05444484_1011004"/>
<dbReference type="InterPro" id="IPR011990">
    <property type="entry name" value="TPR-like_helical_dom_sf"/>
</dbReference>
<keyword evidence="3" id="KW-0732">Signal</keyword>
<evidence type="ECO:0000259" key="7">
    <source>
        <dbReference type="Pfam" id="PF14322"/>
    </source>
</evidence>
<dbReference type="Gene3D" id="1.25.40.900">
    <property type="match status" value="1"/>
</dbReference>
<dbReference type="InterPro" id="IPR033985">
    <property type="entry name" value="SusD-like_N"/>
</dbReference>
<feature type="domain" description="SusD-like N-terminal" evidence="7">
    <location>
        <begin position="73"/>
        <end position="243"/>
    </location>
</feature>
<evidence type="ECO:0000256" key="3">
    <source>
        <dbReference type="ARBA" id="ARBA00022729"/>
    </source>
</evidence>
<dbReference type="InterPro" id="IPR012944">
    <property type="entry name" value="SusD_RagB_dom"/>
</dbReference>
<dbReference type="Proteomes" id="UP000184028">
    <property type="component" value="Unassembled WGS sequence"/>
</dbReference>
<reference evidence="9" key="1">
    <citation type="submission" date="2016-11" db="EMBL/GenBank/DDBJ databases">
        <authorList>
            <person name="Varghese N."/>
            <person name="Submissions S."/>
        </authorList>
    </citation>
    <scope>NUCLEOTIDE SEQUENCE [LARGE SCALE GENOMIC DNA]</scope>
    <source>
        <strain evidence="9">DSM 24724</strain>
    </source>
</reference>
<comment type="similarity">
    <text evidence="2">Belongs to the SusD family.</text>
</comment>
<dbReference type="CDD" id="cd08977">
    <property type="entry name" value="SusD"/>
    <property type="match status" value="1"/>
</dbReference>
<dbReference type="Gene3D" id="2.20.20.130">
    <property type="match status" value="1"/>
</dbReference>
<dbReference type="Gene3D" id="1.25.40.390">
    <property type="match status" value="1"/>
</dbReference>
<dbReference type="SUPFAM" id="SSF48452">
    <property type="entry name" value="TPR-like"/>
    <property type="match status" value="1"/>
</dbReference>
<evidence type="ECO:0000259" key="6">
    <source>
        <dbReference type="Pfam" id="PF07980"/>
    </source>
</evidence>
<dbReference type="Pfam" id="PF07980">
    <property type="entry name" value="SusD_RagB"/>
    <property type="match status" value="1"/>
</dbReference>
<evidence type="ECO:0000256" key="4">
    <source>
        <dbReference type="ARBA" id="ARBA00023136"/>
    </source>
</evidence>
<evidence type="ECO:0000313" key="8">
    <source>
        <dbReference type="EMBL" id="SHL29268.1"/>
    </source>
</evidence>
<accession>A0A1M6ZFM2</accession>
<dbReference type="RefSeq" id="WP_068841180.1">
    <property type="nucleotide sequence ID" value="NZ_FRBT01000001.1"/>
</dbReference>
<organism evidence="8 9">
    <name type="scientific">Flavobacterium chilense</name>
    <dbReference type="NCBI Taxonomy" id="946677"/>
    <lineage>
        <taxon>Bacteria</taxon>
        <taxon>Pseudomonadati</taxon>
        <taxon>Bacteroidota</taxon>
        <taxon>Flavobacteriia</taxon>
        <taxon>Flavobacteriales</taxon>
        <taxon>Flavobacteriaceae</taxon>
        <taxon>Flavobacterium</taxon>
    </lineage>
</organism>
<evidence type="ECO:0000256" key="5">
    <source>
        <dbReference type="ARBA" id="ARBA00023237"/>
    </source>
</evidence>
<evidence type="ECO:0000256" key="1">
    <source>
        <dbReference type="ARBA" id="ARBA00004442"/>
    </source>
</evidence>
<feature type="domain" description="RagB/SusD" evidence="6">
    <location>
        <begin position="367"/>
        <end position="494"/>
    </location>
</feature>
<dbReference type="GO" id="GO:0009279">
    <property type="term" value="C:cell outer membrane"/>
    <property type="evidence" value="ECO:0007669"/>
    <property type="project" value="UniProtKB-SubCell"/>
</dbReference>
<name>A0A1M6ZFM2_9FLAO</name>
<dbReference type="OrthoDB" id="630434at2"/>
<dbReference type="PROSITE" id="PS51257">
    <property type="entry name" value="PROKAR_LIPOPROTEIN"/>
    <property type="match status" value="1"/>
</dbReference>
<sequence length="494" mass="55349">MKYLKYITIAILILSAQSCSDFLEQEPGTQTSIDELLQNKQGVLMALKGLYTNIESNVRGERFGVYADLQGGNLKVTPYETTANKGEITIPTALKNTYSFEDQADVSDFKTFYDGSYSIINQANLILEYTPKLTDATETEKNQIIAEALTIRAYAHFLLSLIYSQNYGYTLNATHLGIVYNTQSIKSGIKYPERETVANTYSFIINDLKTAINNYTTTSGLEGPAYSYFSSNSAKALLARVYLYKRDWQNAYDTANDVIINSGMSLMSSANLVSEWEKPDLPVSEILLEFSTPKDNSGTTSSSMASIFGYSTSPAPSFTISDTGRKYVASNDLFNLYETNDLRKKLFLNLQLSTLIAGNQVLQPYNFTKKYHDNPGYVAFRLSEMYLIRAEAAAQNNKPDLAMADINIIRSRANATLLTSSANILENVLLERRKELCFEGHLLFDLLRNQRGITRNDGCISNICSLNYPSPKFILPIPTYNINLNSNLKQNESY</sequence>
<dbReference type="AlphaFoldDB" id="A0A1M6ZFM2"/>
<gene>
    <name evidence="8" type="ORF">SAMN05444484_1011004</name>
</gene>
<keyword evidence="4" id="KW-0472">Membrane</keyword>
<proteinExistence type="inferred from homology"/>
<keyword evidence="5" id="KW-0998">Cell outer membrane</keyword>
<comment type="subcellular location">
    <subcellularLocation>
        <location evidence="1">Cell outer membrane</location>
    </subcellularLocation>
</comment>